<comment type="function">
    <text evidence="9">Functions as a component of the nuclear pore complex (NPC).</text>
</comment>
<dbReference type="PANTHER" id="PTHR13373">
    <property type="entry name" value="FROUNT PROTEIN-RELATED"/>
    <property type="match status" value="1"/>
</dbReference>
<protein>
    <recommendedName>
        <fullName evidence="9">Nuclear pore complex protein Nup85</fullName>
    </recommendedName>
</protein>
<evidence type="ECO:0000313" key="11">
    <source>
        <dbReference type="Proteomes" id="UP000078512"/>
    </source>
</evidence>
<dbReference type="GO" id="GO:0045893">
    <property type="term" value="P:positive regulation of DNA-templated transcription"/>
    <property type="evidence" value="ECO:0007669"/>
    <property type="project" value="TreeGrafter"/>
</dbReference>
<proteinExistence type="inferred from homology"/>
<evidence type="ECO:0000313" key="10">
    <source>
        <dbReference type="EMBL" id="OAQ36313.1"/>
    </source>
</evidence>
<reference evidence="10 11" key="1">
    <citation type="submission" date="2016-05" db="EMBL/GenBank/DDBJ databases">
        <title>Genome sequencing reveals origins of a unique bacterial endosymbiosis in the earliest lineages of terrestrial Fungi.</title>
        <authorList>
            <consortium name="DOE Joint Genome Institute"/>
            <person name="Uehling J."/>
            <person name="Gryganskyi A."/>
            <person name="Hameed K."/>
            <person name="Tschaplinski T."/>
            <person name="Misztal P."/>
            <person name="Wu S."/>
            <person name="Desiro A."/>
            <person name="Vande Pol N."/>
            <person name="Du Z.-Y."/>
            <person name="Zienkiewicz A."/>
            <person name="Zienkiewicz K."/>
            <person name="Morin E."/>
            <person name="Tisserant E."/>
            <person name="Splivallo R."/>
            <person name="Hainaut M."/>
            <person name="Henrissat B."/>
            <person name="Ohm R."/>
            <person name="Kuo A."/>
            <person name="Yan J."/>
            <person name="Lipzen A."/>
            <person name="Nolan M."/>
            <person name="Labutti K."/>
            <person name="Barry K."/>
            <person name="Goldstein A."/>
            <person name="Labbe J."/>
            <person name="Schadt C."/>
            <person name="Tuskan G."/>
            <person name="Grigoriev I."/>
            <person name="Martin F."/>
            <person name="Vilgalys R."/>
            <person name="Bonito G."/>
        </authorList>
    </citation>
    <scope>NUCLEOTIDE SEQUENCE [LARGE SCALE GENOMIC DNA]</scope>
    <source>
        <strain evidence="10 11">AG-77</strain>
    </source>
</reference>
<keyword evidence="6 9" id="KW-0811">Translocation</keyword>
<evidence type="ECO:0000256" key="1">
    <source>
        <dbReference type="ARBA" id="ARBA00004567"/>
    </source>
</evidence>
<dbReference type="AlphaFoldDB" id="A0A197KGM7"/>
<keyword evidence="11" id="KW-1185">Reference proteome</keyword>
<evidence type="ECO:0000256" key="8">
    <source>
        <dbReference type="ARBA" id="ARBA00023242"/>
    </source>
</evidence>
<dbReference type="GO" id="GO:0006406">
    <property type="term" value="P:mRNA export from nucleus"/>
    <property type="evidence" value="ECO:0007669"/>
    <property type="project" value="TreeGrafter"/>
</dbReference>
<sequence length="726" mass="82380">MSTGIPLIQPSNTALNLNATAAKRSIFSAPTVDLNPTHGMVHDMDRDQNDEEYVAILHLDPSPIKKGVSADSWVKTNRTLRSTFRPTTNEIAVYVAGRKAAEEFPTKQKSSVEDNTIFLCQAAIPESRIPFIKQTFKVFLDVASKDPYKAGGTSDYKHHLERYNKTIEEHLAHLYMESKTNDTLEIEQETILMESFSAVWQLAEAVFLTSDRKRPIALMFNEWLATHDATQDPELGKTLLADSSKLTHPDFWSYIRRCLLRGMIESVIFILEQTLNEEEDEQVARALEELVRVLSDIPSSEKSFPLGEFHTRHMKWKEECKKFTHSKHVKHLGKGAKEVMKVLSCEVEEIIDVSDRWEEAVSGTFLFVHPDCERENIGQILETCLPPFLESTDVTLLDRIKIAILQMDDIKTVRLCGEFHPWLVAHLSTVLQQYGYLDMSAVDLQDIATQGWDSKIHDFFVIGYAQSLMSNLSLWEIVAGYLLRCGHTGRSTLSEWICHVPLNSSENAHKVLKFCEENDLKDSLRSINRVMAVEEEKRGDYAQAIQHFIVSKDLDRVAKVVDNLVLGYLERGQFDLDDTLASIESLDTSSSHVQFLRSYAGFHRDYKNGKLAKAGEVLVKLLANGTAPKKYWIVLLLDALPLLENKQQVIFDSSDTFVLMQSLEELVGSQYKSEYLQLLPQSSSGSTSTVEEKESQLDVLRLSLTRNLARSFVHPPHRPDEDVLMA</sequence>
<name>A0A197KGM7_9FUNG</name>
<comment type="similarity">
    <text evidence="2 9">Belongs to the nucleoporin Nup85 family.</text>
</comment>
<keyword evidence="5 9" id="KW-0653">Protein transport</keyword>
<dbReference type="InterPro" id="IPR011502">
    <property type="entry name" value="Nucleoporin_Nup85"/>
</dbReference>
<keyword evidence="4 9" id="KW-0509">mRNA transport</keyword>
<dbReference type="GO" id="GO:0031965">
    <property type="term" value="C:nuclear membrane"/>
    <property type="evidence" value="ECO:0007669"/>
    <property type="project" value="UniProtKB-UniRule"/>
</dbReference>
<evidence type="ECO:0000256" key="6">
    <source>
        <dbReference type="ARBA" id="ARBA00023010"/>
    </source>
</evidence>
<dbReference type="STRING" id="1314771.A0A197KGM7"/>
<evidence type="ECO:0000256" key="2">
    <source>
        <dbReference type="ARBA" id="ARBA00005573"/>
    </source>
</evidence>
<keyword evidence="7 9" id="KW-0906">Nuclear pore complex</keyword>
<dbReference type="GO" id="GO:0006606">
    <property type="term" value="P:protein import into nucleus"/>
    <property type="evidence" value="ECO:0007669"/>
    <property type="project" value="TreeGrafter"/>
</dbReference>
<evidence type="ECO:0000256" key="9">
    <source>
        <dbReference type="RuleBase" id="RU365073"/>
    </source>
</evidence>
<dbReference type="GO" id="GO:0031080">
    <property type="term" value="C:nuclear pore outer ring"/>
    <property type="evidence" value="ECO:0007669"/>
    <property type="project" value="TreeGrafter"/>
</dbReference>
<gene>
    <name evidence="10" type="ORF">K457DRAFT_132286</name>
</gene>
<keyword evidence="9" id="KW-0472">Membrane</keyword>
<evidence type="ECO:0000256" key="4">
    <source>
        <dbReference type="ARBA" id="ARBA00022816"/>
    </source>
</evidence>
<dbReference type="EMBL" id="KV442012">
    <property type="protein sequence ID" value="OAQ36313.1"/>
    <property type="molecule type" value="Genomic_DNA"/>
</dbReference>
<evidence type="ECO:0000256" key="5">
    <source>
        <dbReference type="ARBA" id="ARBA00022927"/>
    </source>
</evidence>
<comment type="subunit">
    <text evidence="9">Component of the nuclear pore complex (NPC).</text>
</comment>
<dbReference type="OrthoDB" id="17644at2759"/>
<accession>A0A197KGM7</accession>
<dbReference type="Proteomes" id="UP000078512">
    <property type="component" value="Unassembled WGS sequence"/>
</dbReference>
<keyword evidence="8 9" id="KW-0539">Nucleus</keyword>
<dbReference type="GO" id="GO:0017056">
    <property type="term" value="F:structural constituent of nuclear pore"/>
    <property type="evidence" value="ECO:0007669"/>
    <property type="project" value="TreeGrafter"/>
</dbReference>
<dbReference type="PANTHER" id="PTHR13373:SF21">
    <property type="entry name" value="NUCLEAR PORE COMPLEX PROTEIN NUP85"/>
    <property type="match status" value="1"/>
</dbReference>
<dbReference type="Pfam" id="PF07575">
    <property type="entry name" value="Nucleopor_Nup85"/>
    <property type="match status" value="1"/>
</dbReference>
<organism evidence="10 11">
    <name type="scientific">Linnemannia elongata AG-77</name>
    <dbReference type="NCBI Taxonomy" id="1314771"/>
    <lineage>
        <taxon>Eukaryota</taxon>
        <taxon>Fungi</taxon>
        <taxon>Fungi incertae sedis</taxon>
        <taxon>Mucoromycota</taxon>
        <taxon>Mortierellomycotina</taxon>
        <taxon>Mortierellomycetes</taxon>
        <taxon>Mortierellales</taxon>
        <taxon>Mortierellaceae</taxon>
        <taxon>Linnemannia</taxon>
    </lineage>
</organism>
<keyword evidence="3 9" id="KW-0813">Transport</keyword>
<evidence type="ECO:0000256" key="3">
    <source>
        <dbReference type="ARBA" id="ARBA00022448"/>
    </source>
</evidence>
<evidence type="ECO:0000256" key="7">
    <source>
        <dbReference type="ARBA" id="ARBA00023132"/>
    </source>
</evidence>
<comment type="subcellular location">
    <subcellularLocation>
        <location evidence="1 9">Nucleus</location>
        <location evidence="1 9">Nuclear pore complex</location>
    </subcellularLocation>
</comment>